<name>A0A7W9CTZ6_9HYPH</name>
<proteinExistence type="inferred from homology"/>
<keyword evidence="2 3" id="KW-0808">Transferase</keyword>
<dbReference type="AlphaFoldDB" id="A0A7W9CTZ6"/>
<reference evidence="3 4" key="1">
    <citation type="submission" date="2020-08" db="EMBL/GenBank/DDBJ databases">
        <title>Genomic Encyclopedia of Type Strains, Phase IV (KMG-IV): sequencing the most valuable type-strain genomes for metagenomic binning, comparative biology and taxonomic classification.</title>
        <authorList>
            <person name="Goeker M."/>
        </authorList>
    </citation>
    <scope>NUCLEOTIDE SEQUENCE [LARGE SCALE GENOMIC DNA]</scope>
    <source>
        <strain evidence="3 4">DSM 16268</strain>
    </source>
</reference>
<dbReference type="PANTHER" id="PTHR23416">
    <property type="entry name" value="SIALIC ACID SYNTHASE-RELATED"/>
    <property type="match status" value="1"/>
</dbReference>
<dbReference type="InterPro" id="IPR051159">
    <property type="entry name" value="Hexapeptide_acetyltransf"/>
</dbReference>
<dbReference type="Gene3D" id="2.160.10.10">
    <property type="entry name" value="Hexapeptide repeat proteins"/>
    <property type="match status" value="1"/>
</dbReference>
<keyword evidence="4" id="KW-1185">Reference proteome</keyword>
<dbReference type="GO" id="GO:0008374">
    <property type="term" value="F:O-acyltransferase activity"/>
    <property type="evidence" value="ECO:0007669"/>
    <property type="project" value="TreeGrafter"/>
</dbReference>
<evidence type="ECO:0000256" key="2">
    <source>
        <dbReference type="ARBA" id="ARBA00022679"/>
    </source>
</evidence>
<comment type="caution">
    <text evidence="3">The sequence shown here is derived from an EMBL/GenBank/DDBJ whole genome shotgun (WGS) entry which is preliminary data.</text>
</comment>
<dbReference type="SUPFAM" id="SSF51161">
    <property type="entry name" value="Trimeric LpxA-like enzymes"/>
    <property type="match status" value="1"/>
</dbReference>
<organism evidence="3 4">
    <name type="scientific">Prosthecomicrobium pneumaticum</name>
    <dbReference type="NCBI Taxonomy" id="81895"/>
    <lineage>
        <taxon>Bacteria</taxon>
        <taxon>Pseudomonadati</taxon>
        <taxon>Pseudomonadota</taxon>
        <taxon>Alphaproteobacteria</taxon>
        <taxon>Hyphomicrobiales</taxon>
        <taxon>Kaistiaceae</taxon>
        <taxon>Prosthecomicrobium</taxon>
    </lineage>
</organism>
<dbReference type="RefSeq" id="WP_210308385.1">
    <property type="nucleotide sequence ID" value="NZ_JACHOO010000002.1"/>
</dbReference>
<keyword evidence="3" id="KW-0012">Acyltransferase</keyword>
<dbReference type="PANTHER" id="PTHR23416:SF23">
    <property type="entry name" value="ACETYLTRANSFERASE C18B11.09C-RELATED"/>
    <property type="match status" value="1"/>
</dbReference>
<gene>
    <name evidence="3" type="ORF">GGQ63_000917</name>
</gene>
<dbReference type="Proteomes" id="UP000523821">
    <property type="component" value="Unassembled WGS sequence"/>
</dbReference>
<accession>A0A7W9CTZ6</accession>
<sequence>MTEVRETLDIAANRRARKWSRRALAGRLAWETVGVLLFRIAPRPFWAWRRGVLRLFGARIGRAVHIHPTVRITIPWTLTVGDEVGIGDRVVLYSLGPITIGARATISQHVHLCAGSHDFRRPDMPLLKPPIAVGEEAWLCADAFIGPGVTVGRGAVVGARAVVVRDVAERTVVAGNPARPIGVR</sequence>
<dbReference type="InterPro" id="IPR011004">
    <property type="entry name" value="Trimer_LpxA-like_sf"/>
</dbReference>
<evidence type="ECO:0000256" key="1">
    <source>
        <dbReference type="ARBA" id="ARBA00007274"/>
    </source>
</evidence>
<evidence type="ECO:0000313" key="3">
    <source>
        <dbReference type="EMBL" id="MBB5751865.1"/>
    </source>
</evidence>
<dbReference type="EC" id="2.3.1.-" evidence="3"/>
<protein>
    <submittedName>
        <fullName evidence="3">Putative colanic acid biosynthesis acetyltransferase WcaF</fullName>
        <ecNumber evidence="3">2.3.1.-</ecNumber>
    </submittedName>
</protein>
<comment type="similarity">
    <text evidence="1">Belongs to the transferase hexapeptide repeat family.</text>
</comment>
<dbReference type="GO" id="GO:0005829">
    <property type="term" value="C:cytosol"/>
    <property type="evidence" value="ECO:0007669"/>
    <property type="project" value="TreeGrafter"/>
</dbReference>
<dbReference type="EMBL" id="JACHOO010000002">
    <property type="protein sequence ID" value="MBB5751865.1"/>
    <property type="molecule type" value="Genomic_DNA"/>
</dbReference>
<evidence type="ECO:0000313" key="4">
    <source>
        <dbReference type="Proteomes" id="UP000523821"/>
    </source>
</evidence>